<dbReference type="Pfam" id="PF01958">
    <property type="entry name" value="Asp_DH_C"/>
    <property type="match status" value="1"/>
</dbReference>
<dbReference type="InterPro" id="IPR005106">
    <property type="entry name" value="Asp/hSer_DH_NAD-bd"/>
</dbReference>
<keyword evidence="2" id="KW-0662">Pyridine nucleotide biosynthesis</keyword>
<keyword evidence="3" id="KW-0521">NADP</keyword>
<evidence type="ECO:0000256" key="3">
    <source>
        <dbReference type="ARBA" id="ARBA00022857"/>
    </source>
</evidence>
<name>A0A382KN68_9ZZZZ</name>
<dbReference type="InterPro" id="IPR036291">
    <property type="entry name" value="NAD(P)-bd_dom_sf"/>
</dbReference>
<evidence type="ECO:0000259" key="7">
    <source>
        <dbReference type="Pfam" id="PF03447"/>
    </source>
</evidence>
<dbReference type="PIRSF" id="PIRSF005227">
    <property type="entry name" value="Asp_dh_NAD_syn"/>
    <property type="match status" value="1"/>
</dbReference>
<evidence type="ECO:0000256" key="5">
    <source>
        <dbReference type="ARBA" id="ARBA00023027"/>
    </source>
</evidence>
<dbReference type="NCBIfam" id="NF009827">
    <property type="entry name" value="PRK13303.1-2"/>
    <property type="match status" value="1"/>
</dbReference>
<dbReference type="NCBIfam" id="NF009828">
    <property type="entry name" value="PRK13303.1-3"/>
    <property type="match status" value="1"/>
</dbReference>
<proteinExistence type="inferred from homology"/>
<accession>A0A382KN68</accession>
<dbReference type="Gene3D" id="3.40.50.720">
    <property type="entry name" value="NAD(P)-binding Rossmann-like Domain"/>
    <property type="match status" value="1"/>
</dbReference>
<dbReference type="GO" id="GO:0033735">
    <property type="term" value="F:aspartate dehydrogenase [NAD(P)+] activity"/>
    <property type="evidence" value="ECO:0007669"/>
    <property type="project" value="InterPro"/>
</dbReference>
<reference evidence="8" key="1">
    <citation type="submission" date="2018-05" db="EMBL/GenBank/DDBJ databases">
        <authorList>
            <person name="Lanie J.A."/>
            <person name="Ng W.-L."/>
            <person name="Kazmierczak K.M."/>
            <person name="Andrzejewski T.M."/>
            <person name="Davidsen T.M."/>
            <person name="Wayne K.J."/>
            <person name="Tettelin H."/>
            <person name="Glass J.I."/>
            <person name="Rusch D."/>
            <person name="Podicherti R."/>
            <person name="Tsui H.-C.T."/>
            <person name="Winkler M.E."/>
        </authorList>
    </citation>
    <scope>NUCLEOTIDE SEQUENCE</scope>
</reference>
<dbReference type="SUPFAM" id="SSF51735">
    <property type="entry name" value="NAD(P)-binding Rossmann-fold domains"/>
    <property type="match status" value="1"/>
</dbReference>
<dbReference type="InterPro" id="IPR002811">
    <property type="entry name" value="Asp_DH"/>
</dbReference>
<keyword evidence="4" id="KW-0560">Oxidoreductase</keyword>
<gene>
    <name evidence="8" type="ORF">METZ01_LOCUS278774</name>
</gene>
<organism evidence="8">
    <name type="scientific">marine metagenome</name>
    <dbReference type="NCBI Taxonomy" id="408172"/>
    <lineage>
        <taxon>unclassified sequences</taxon>
        <taxon>metagenomes</taxon>
        <taxon>ecological metagenomes</taxon>
    </lineage>
</organism>
<evidence type="ECO:0000256" key="4">
    <source>
        <dbReference type="ARBA" id="ARBA00023002"/>
    </source>
</evidence>
<comment type="similarity">
    <text evidence="1">Belongs to the L-aspartate dehydrogenase family.</text>
</comment>
<feature type="non-terminal residue" evidence="8">
    <location>
        <position position="1"/>
    </location>
</feature>
<dbReference type="InterPro" id="IPR020626">
    <property type="entry name" value="Asp_DH_prok"/>
</dbReference>
<feature type="domain" description="Aspartate dehydrogenase" evidence="6">
    <location>
        <begin position="124"/>
        <end position="211"/>
    </location>
</feature>
<dbReference type="Pfam" id="PF03447">
    <property type="entry name" value="NAD_binding_3"/>
    <property type="match status" value="1"/>
</dbReference>
<dbReference type="HAMAP" id="MF_01265">
    <property type="entry name" value="NadX"/>
    <property type="match status" value="1"/>
</dbReference>
<dbReference type="Gene3D" id="3.30.360.10">
    <property type="entry name" value="Dihydrodipicolinate Reductase, domain 2"/>
    <property type="match status" value="1"/>
</dbReference>
<dbReference type="PANTHER" id="PTHR31873">
    <property type="entry name" value="L-ASPARTATE DEHYDROGENASE-RELATED"/>
    <property type="match status" value="1"/>
</dbReference>
<dbReference type="PANTHER" id="PTHR31873:SF6">
    <property type="entry name" value="ASPARTATE DEHYDROGENASE DOMAIN-CONTAINING PROTEIN"/>
    <property type="match status" value="1"/>
</dbReference>
<evidence type="ECO:0000259" key="6">
    <source>
        <dbReference type="Pfam" id="PF01958"/>
    </source>
</evidence>
<dbReference type="EMBL" id="UINC01081761">
    <property type="protein sequence ID" value="SVC25920.1"/>
    <property type="molecule type" value="Genomic_DNA"/>
</dbReference>
<dbReference type="GO" id="GO:0009435">
    <property type="term" value="P:NAD+ biosynthetic process"/>
    <property type="evidence" value="ECO:0007669"/>
    <property type="project" value="InterPro"/>
</dbReference>
<dbReference type="SUPFAM" id="SSF55347">
    <property type="entry name" value="Glyceraldehyde-3-phosphate dehydrogenase-like, C-terminal domain"/>
    <property type="match status" value="1"/>
</dbReference>
<dbReference type="InterPro" id="IPR011182">
    <property type="entry name" value="L-Asp_DH"/>
</dbReference>
<evidence type="ECO:0000256" key="1">
    <source>
        <dbReference type="ARBA" id="ARBA00008331"/>
    </source>
</evidence>
<protein>
    <submittedName>
        <fullName evidence="8">Uncharacterized protein</fullName>
    </submittedName>
</protein>
<sequence length="223" mass="23242">EQLGTDISVISSINAVDPMPDFVLECASHEAVSQYGPYFLEKGIDFGVVSVGAFSNPEVFDSLQASSRAGDAQLCILPGAIGGMDALSAAKAEGLDQVTYISRKPPLSWVGTQAERLMDLAAINMETVIFKGTAREAASLYPKNANVAATVALAGVGFDKTGVTLIADPAAMGNTHQIKAVGGFGEMSICIVGKPLSDNPKSSALTALSAIRAVKNRARHIRM</sequence>
<evidence type="ECO:0000256" key="2">
    <source>
        <dbReference type="ARBA" id="ARBA00022642"/>
    </source>
</evidence>
<dbReference type="GO" id="GO:0050661">
    <property type="term" value="F:NADP binding"/>
    <property type="evidence" value="ECO:0007669"/>
    <property type="project" value="InterPro"/>
</dbReference>
<evidence type="ECO:0000313" key="8">
    <source>
        <dbReference type="EMBL" id="SVC25920.1"/>
    </source>
</evidence>
<keyword evidence="5" id="KW-0520">NAD</keyword>
<dbReference type="AlphaFoldDB" id="A0A382KN68"/>
<feature type="domain" description="Aspartate/homoserine dehydrogenase NAD-binding" evidence="7">
    <location>
        <begin position="18"/>
        <end position="73"/>
    </location>
</feature>